<dbReference type="GeneID" id="19949008"/>
<organism evidence="1 2">
    <name type="scientific">Saprolegnia diclina (strain VS20)</name>
    <dbReference type="NCBI Taxonomy" id="1156394"/>
    <lineage>
        <taxon>Eukaryota</taxon>
        <taxon>Sar</taxon>
        <taxon>Stramenopiles</taxon>
        <taxon>Oomycota</taxon>
        <taxon>Saprolegniomycetes</taxon>
        <taxon>Saprolegniales</taxon>
        <taxon>Saprolegniaceae</taxon>
        <taxon>Saprolegnia</taxon>
    </lineage>
</organism>
<evidence type="ECO:0000313" key="1">
    <source>
        <dbReference type="EMBL" id="EQC34068.1"/>
    </source>
</evidence>
<dbReference type="OrthoDB" id="10483717at2759"/>
<name>T0RNV9_SAPDV</name>
<keyword evidence="2" id="KW-1185">Reference proteome</keyword>
<evidence type="ECO:0000313" key="2">
    <source>
        <dbReference type="Proteomes" id="UP000030762"/>
    </source>
</evidence>
<dbReference type="Proteomes" id="UP000030762">
    <property type="component" value="Unassembled WGS sequence"/>
</dbReference>
<dbReference type="RefSeq" id="XP_008612380.1">
    <property type="nucleotide sequence ID" value="XM_008614158.1"/>
</dbReference>
<dbReference type="InParanoid" id="T0RNV9"/>
<reference evidence="1 2" key="1">
    <citation type="submission" date="2012-04" db="EMBL/GenBank/DDBJ databases">
        <title>The Genome Sequence of Saprolegnia declina VS20.</title>
        <authorList>
            <consortium name="The Broad Institute Genome Sequencing Platform"/>
            <person name="Russ C."/>
            <person name="Nusbaum C."/>
            <person name="Tyler B."/>
            <person name="van West P."/>
            <person name="Dieguez-Uribeondo J."/>
            <person name="de Bruijn I."/>
            <person name="Tripathy S."/>
            <person name="Jiang R."/>
            <person name="Young S.K."/>
            <person name="Zeng Q."/>
            <person name="Gargeya S."/>
            <person name="Fitzgerald M."/>
            <person name="Haas B."/>
            <person name="Abouelleil A."/>
            <person name="Alvarado L."/>
            <person name="Arachchi H.M."/>
            <person name="Berlin A."/>
            <person name="Chapman S.B."/>
            <person name="Goldberg J."/>
            <person name="Griggs A."/>
            <person name="Gujja S."/>
            <person name="Hansen M."/>
            <person name="Howarth C."/>
            <person name="Imamovic A."/>
            <person name="Larimer J."/>
            <person name="McCowen C."/>
            <person name="Montmayeur A."/>
            <person name="Murphy C."/>
            <person name="Neiman D."/>
            <person name="Pearson M."/>
            <person name="Priest M."/>
            <person name="Roberts A."/>
            <person name="Saif S."/>
            <person name="Shea T."/>
            <person name="Sisk P."/>
            <person name="Sykes S."/>
            <person name="Wortman J."/>
            <person name="Nusbaum C."/>
            <person name="Birren B."/>
        </authorList>
    </citation>
    <scope>NUCLEOTIDE SEQUENCE [LARGE SCALE GENOMIC DNA]</scope>
    <source>
        <strain evidence="1 2">VS20</strain>
    </source>
</reference>
<sequence>MTARATLLKTMLRRSFKRAASTSVVRLKSITDDSADSFFEHFDKHFPLDDASPSLLDDNDDDTFASLLQV</sequence>
<proteinExistence type="predicted"/>
<protein>
    <submittedName>
        <fullName evidence="1">Uncharacterized protein</fullName>
    </submittedName>
</protein>
<dbReference type="AlphaFoldDB" id="T0RNV9"/>
<dbReference type="VEuPathDB" id="FungiDB:SDRG_08281"/>
<dbReference type="EMBL" id="JH767156">
    <property type="protein sequence ID" value="EQC34068.1"/>
    <property type="molecule type" value="Genomic_DNA"/>
</dbReference>
<gene>
    <name evidence="1" type="ORF">SDRG_08281</name>
</gene>
<accession>T0RNV9</accession>
<dbReference type="OMA" id="FEHFDKH"/>